<keyword evidence="2" id="KW-0143">Chaperone</keyword>
<dbReference type="SFLD" id="SFLDF00562">
    <property type="entry name" value="HemN-like__clustered_with_heat"/>
    <property type="match status" value="1"/>
</dbReference>
<dbReference type="GO" id="GO:0006779">
    <property type="term" value="P:porphyrin-containing compound biosynthetic process"/>
    <property type="evidence" value="ECO:0007669"/>
    <property type="project" value="InterPro"/>
</dbReference>
<proteinExistence type="inferred from homology"/>
<name>A0A5M9H1G2_9SPHI</name>
<keyword evidence="2" id="KW-0479">Metal-binding</keyword>
<keyword evidence="2" id="KW-0963">Cytoplasm</keyword>
<protein>
    <recommendedName>
        <fullName evidence="2">Heme chaperone HemW</fullName>
    </recommendedName>
</protein>
<dbReference type="SFLD" id="SFLDF00288">
    <property type="entry name" value="HemN-like__clustered_with_nucl"/>
    <property type="match status" value="1"/>
</dbReference>
<dbReference type="RefSeq" id="WP_141813849.1">
    <property type="nucleotide sequence ID" value="NZ_VFPL01000001.1"/>
</dbReference>
<dbReference type="CDD" id="cd01335">
    <property type="entry name" value="Radical_SAM"/>
    <property type="match status" value="1"/>
</dbReference>
<dbReference type="Pfam" id="PF04055">
    <property type="entry name" value="Radical_SAM"/>
    <property type="match status" value="1"/>
</dbReference>
<comment type="similarity">
    <text evidence="1">Belongs to the anaerobic coproporphyrinogen-III oxidase family. HemW subfamily.</text>
</comment>
<evidence type="ECO:0000313" key="4">
    <source>
        <dbReference type="EMBL" id="KAA8478938.1"/>
    </source>
</evidence>
<dbReference type="PROSITE" id="PS51918">
    <property type="entry name" value="RADICAL_SAM"/>
    <property type="match status" value="1"/>
</dbReference>
<dbReference type="InterPro" id="IPR010723">
    <property type="entry name" value="HemN_C"/>
</dbReference>
<dbReference type="PANTHER" id="PTHR13932">
    <property type="entry name" value="COPROPORPHYRINIGEN III OXIDASE"/>
    <property type="match status" value="1"/>
</dbReference>
<dbReference type="InterPro" id="IPR007197">
    <property type="entry name" value="rSAM"/>
</dbReference>
<keyword evidence="2" id="KW-0349">Heme</keyword>
<comment type="subcellular location">
    <subcellularLocation>
        <location evidence="2">Cytoplasm</location>
    </subcellularLocation>
</comment>
<comment type="caution">
    <text evidence="4">The sequence shown here is derived from an EMBL/GenBank/DDBJ whole genome shotgun (WGS) entry which is preliminary data.</text>
</comment>
<dbReference type="GO" id="GO:0051539">
    <property type="term" value="F:4 iron, 4 sulfur cluster binding"/>
    <property type="evidence" value="ECO:0007669"/>
    <property type="project" value="UniProtKB-UniRule"/>
</dbReference>
<dbReference type="Proteomes" id="UP000322918">
    <property type="component" value="Unassembled WGS sequence"/>
</dbReference>
<comment type="function">
    <text evidence="2">Probably acts as a heme chaperone, transferring heme to an unknown acceptor. Binds one molecule of heme per monomer, possibly covalently. Binds 1 [4Fe-4S] cluster. The cluster is coordinated with 3 cysteines and an exchangeable S-adenosyl-L-methionine.</text>
</comment>
<keyword evidence="2" id="KW-0408">Iron</keyword>
<dbReference type="NCBIfam" id="TIGR00539">
    <property type="entry name" value="hemN_rel"/>
    <property type="match status" value="1"/>
</dbReference>
<dbReference type="GO" id="GO:0005737">
    <property type="term" value="C:cytoplasm"/>
    <property type="evidence" value="ECO:0007669"/>
    <property type="project" value="UniProtKB-SubCell"/>
</dbReference>
<dbReference type="SMART" id="SM00729">
    <property type="entry name" value="Elp3"/>
    <property type="match status" value="1"/>
</dbReference>
<reference evidence="4 5" key="1">
    <citation type="submission" date="2019-09" db="EMBL/GenBank/DDBJ databases">
        <title>Pararcticibacter amylolyticus gen. nov., sp. nov., isolated from a rottenly hemp rope, and reclassification of Pedobacter tournemirensis as Pararcticibacter tournemirensis comb. nov.</title>
        <authorList>
            <person name="Cai Y."/>
        </authorList>
    </citation>
    <scope>NUCLEOTIDE SEQUENCE [LARGE SCALE GENOMIC DNA]</scope>
    <source>
        <strain evidence="4 5">TF5-37.2-LB10</strain>
    </source>
</reference>
<evidence type="ECO:0000256" key="2">
    <source>
        <dbReference type="RuleBase" id="RU364116"/>
    </source>
</evidence>
<dbReference type="PANTHER" id="PTHR13932:SF5">
    <property type="entry name" value="RADICAL S-ADENOSYL METHIONINE DOMAIN-CONTAINING PROTEIN 1, MITOCHONDRIAL"/>
    <property type="match status" value="1"/>
</dbReference>
<gene>
    <name evidence="4" type="primary">hemW</name>
    <name evidence="4" type="ORF">F1649_17395</name>
</gene>
<dbReference type="AlphaFoldDB" id="A0A5M9H1G2"/>
<dbReference type="GO" id="GO:0004109">
    <property type="term" value="F:coproporphyrinogen oxidase activity"/>
    <property type="evidence" value="ECO:0007669"/>
    <property type="project" value="InterPro"/>
</dbReference>
<feature type="domain" description="Radical SAM core" evidence="3">
    <location>
        <begin position="1"/>
        <end position="231"/>
    </location>
</feature>
<dbReference type="EMBL" id="VWNE01000031">
    <property type="protein sequence ID" value="KAA8478938.1"/>
    <property type="molecule type" value="Genomic_DNA"/>
</dbReference>
<keyword evidence="2" id="KW-0949">S-adenosyl-L-methionine</keyword>
<dbReference type="Gene3D" id="3.80.30.20">
    <property type="entry name" value="tm_1862 like domain"/>
    <property type="match status" value="1"/>
</dbReference>
<evidence type="ECO:0000256" key="1">
    <source>
        <dbReference type="ARBA" id="ARBA00006100"/>
    </source>
</evidence>
<keyword evidence="2" id="KW-0411">Iron-sulfur</keyword>
<keyword evidence="5" id="KW-1185">Reference proteome</keyword>
<dbReference type="InterPro" id="IPR058240">
    <property type="entry name" value="rSAM_sf"/>
</dbReference>
<accession>A0A5M9H1G2</accession>
<sequence>MAGIYFHIPFCKKACYYCDFHFSTSLKYKDELLASMHRELELQKGYLQGHVIETIYFGGGTPSVLNASEIQKLIDHVADTRTVLPNAEITMEANPDDLSAAHVGALRNTSVNRFSIGIQSFYEEDLQWMNRAHSAAEADSSVKRVQDAGFENITLDLIYGFPLLTDEKWQANIRKVIELEVPHISAYSMTVEDRTALAHFIKKGKQPTMNESQSAQQFVLLMDTLKEAGYEHYEISNFARPGKYSRHNTNYWKGIPYLGIGPSAHSFNGISRQWNIANNPKYIESLSQDTLPAEIEILSLADRINEYIMTSLRTMWGMDLNKVEQDFGYDYRNQTEINLQEFIGKRWIEISNNTAILTNEGRLFADHIASSLFFEQE</sequence>
<evidence type="ECO:0000259" key="3">
    <source>
        <dbReference type="PROSITE" id="PS51918"/>
    </source>
</evidence>
<dbReference type="OrthoDB" id="9808022at2"/>
<dbReference type="Pfam" id="PF06969">
    <property type="entry name" value="HemN_C"/>
    <property type="match status" value="1"/>
</dbReference>
<organism evidence="4 5">
    <name type="scientific">Arcticibacter tournemirensis</name>
    <dbReference type="NCBI Taxonomy" id="699437"/>
    <lineage>
        <taxon>Bacteria</taxon>
        <taxon>Pseudomonadati</taxon>
        <taxon>Bacteroidota</taxon>
        <taxon>Sphingobacteriia</taxon>
        <taxon>Sphingobacteriales</taxon>
        <taxon>Sphingobacteriaceae</taxon>
        <taxon>Arcticibacter</taxon>
    </lineage>
</organism>
<dbReference type="InterPro" id="IPR034505">
    <property type="entry name" value="Coproporphyrinogen-III_oxidase"/>
</dbReference>
<dbReference type="InterPro" id="IPR006638">
    <property type="entry name" value="Elp3/MiaA/NifB-like_rSAM"/>
</dbReference>
<dbReference type="GO" id="GO:0046872">
    <property type="term" value="F:metal ion binding"/>
    <property type="evidence" value="ECO:0007669"/>
    <property type="project" value="UniProtKB-UniRule"/>
</dbReference>
<evidence type="ECO:0000313" key="5">
    <source>
        <dbReference type="Proteomes" id="UP000322918"/>
    </source>
</evidence>
<dbReference type="InterPro" id="IPR004559">
    <property type="entry name" value="HemW-like"/>
</dbReference>
<dbReference type="SUPFAM" id="SSF102114">
    <property type="entry name" value="Radical SAM enzymes"/>
    <property type="match status" value="1"/>
</dbReference>
<dbReference type="SFLD" id="SFLDG01065">
    <property type="entry name" value="anaerobic_coproporphyrinogen-I"/>
    <property type="match status" value="1"/>
</dbReference>
<keyword evidence="2" id="KW-0004">4Fe-4S</keyword>
<dbReference type="SFLD" id="SFLDS00029">
    <property type="entry name" value="Radical_SAM"/>
    <property type="match status" value="1"/>
</dbReference>
<dbReference type="InterPro" id="IPR023404">
    <property type="entry name" value="rSAM_horseshoe"/>
</dbReference>